<sequence length="324" mass="34762">MPAKRLPPLNPLRAFEATARHGSLTKAAGELNVTHGAISHQIRALEQSLNVKLFDRAGQKLKLSPHGAELLPAVSSAFDGIAAATQRMTRPCSSGALSVSCVPALLSLWLIPRLGSFTAQYPDIRLKLIGSNDAADIRSPDIDVCVHYGDGSWTDCWLKKWSDLELFPVVSPTLINNRPIRTVRDLADHVMLHADDGREWHTWLAAADALDLTRGQRHHMSDAHLAIGAAIHGHGVALGDSVTASGLLAKGQLVTPFNLSVPAVDAFYVVCRNEVKSAPIAQVFIDWLFAERDQSAVGADAAVAGQIAIRRRRSPQKQGAAAAG</sequence>
<keyword evidence="7" id="KW-1185">Reference proteome</keyword>
<dbReference type="PROSITE" id="PS50931">
    <property type="entry name" value="HTH_LYSR"/>
    <property type="match status" value="1"/>
</dbReference>
<evidence type="ECO:0000256" key="4">
    <source>
        <dbReference type="ARBA" id="ARBA00023163"/>
    </source>
</evidence>
<dbReference type="RefSeq" id="WP_165026854.1">
    <property type="nucleotide sequence ID" value="NZ_JAAKZF010000009.1"/>
</dbReference>
<comment type="similarity">
    <text evidence="1">Belongs to the LysR transcriptional regulatory family.</text>
</comment>
<evidence type="ECO:0000256" key="2">
    <source>
        <dbReference type="ARBA" id="ARBA00023015"/>
    </source>
</evidence>
<dbReference type="InterPro" id="IPR036390">
    <property type="entry name" value="WH_DNA-bd_sf"/>
</dbReference>
<evidence type="ECO:0000256" key="3">
    <source>
        <dbReference type="ARBA" id="ARBA00023125"/>
    </source>
</evidence>
<keyword evidence="3" id="KW-0238">DNA-binding</keyword>
<gene>
    <name evidence="6" type="primary">gcvA</name>
    <name evidence="6" type="ORF">G6N73_09780</name>
</gene>
<dbReference type="SUPFAM" id="SSF53850">
    <property type="entry name" value="Periplasmic binding protein-like II"/>
    <property type="match status" value="1"/>
</dbReference>
<dbReference type="GO" id="GO:0006351">
    <property type="term" value="P:DNA-templated transcription"/>
    <property type="evidence" value="ECO:0007669"/>
    <property type="project" value="TreeGrafter"/>
</dbReference>
<accession>A0A6G4WBG4</accession>
<dbReference type="PANTHER" id="PTHR30537:SF74">
    <property type="entry name" value="HTH-TYPE TRANSCRIPTIONAL REGULATOR TRPI"/>
    <property type="match status" value="1"/>
</dbReference>
<organism evidence="6 7">
    <name type="scientific">Allomesorhizobium camelthorni</name>
    <dbReference type="NCBI Taxonomy" id="475069"/>
    <lineage>
        <taxon>Bacteria</taxon>
        <taxon>Pseudomonadati</taxon>
        <taxon>Pseudomonadota</taxon>
        <taxon>Alphaproteobacteria</taxon>
        <taxon>Hyphomicrobiales</taxon>
        <taxon>Phyllobacteriaceae</taxon>
        <taxon>Allomesorhizobium</taxon>
    </lineage>
</organism>
<dbReference type="EMBL" id="JAAKZF010000009">
    <property type="protein sequence ID" value="NGO51467.1"/>
    <property type="molecule type" value="Genomic_DNA"/>
</dbReference>
<dbReference type="InterPro" id="IPR058163">
    <property type="entry name" value="LysR-type_TF_proteobact-type"/>
</dbReference>
<evidence type="ECO:0000259" key="5">
    <source>
        <dbReference type="PROSITE" id="PS50931"/>
    </source>
</evidence>
<comment type="caution">
    <text evidence="6">The sequence shown here is derived from an EMBL/GenBank/DDBJ whole genome shotgun (WGS) entry which is preliminary data.</text>
</comment>
<name>A0A6G4WBG4_9HYPH</name>
<dbReference type="FunFam" id="1.10.10.10:FF:000038">
    <property type="entry name" value="Glycine cleavage system transcriptional activator"/>
    <property type="match status" value="1"/>
</dbReference>
<dbReference type="PANTHER" id="PTHR30537">
    <property type="entry name" value="HTH-TYPE TRANSCRIPTIONAL REGULATOR"/>
    <property type="match status" value="1"/>
</dbReference>
<dbReference type="GO" id="GO:0003700">
    <property type="term" value="F:DNA-binding transcription factor activity"/>
    <property type="evidence" value="ECO:0007669"/>
    <property type="project" value="InterPro"/>
</dbReference>
<dbReference type="Proteomes" id="UP001642900">
    <property type="component" value="Unassembled WGS sequence"/>
</dbReference>
<evidence type="ECO:0000256" key="1">
    <source>
        <dbReference type="ARBA" id="ARBA00009437"/>
    </source>
</evidence>
<dbReference type="InterPro" id="IPR005119">
    <property type="entry name" value="LysR_subst-bd"/>
</dbReference>
<dbReference type="NCBIfam" id="NF008352">
    <property type="entry name" value="PRK11139.1"/>
    <property type="match status" value="1"/>
</dbReference>
<protein>
    <submittedName>
        <fullName evidence="6">Transcriptional regulator GcvA</fullName>
    </submittedName>
</protein>
<proteinExistence type="inferred from homology"/>
<evidence type="ECO:0000313" key="7">
    <source>
        <dbReference type="Proteomes" id="UP001642900"/>
    </source>
</evidence>
<feature type="domain" description="HTH lysR-type" evidence="5">
    <location>
        <begin position="7"/>
        <end position="64"/>
    </location>
</feature>
<dbReference type="Gene3D" id="1.10.10.10">
    <property type="entry name" value="Winged helix-like DNA-binding domain superfamily/Winged helix DNA-binding domain"/>
    <property type="match status" value="1"/>
</dbReference>
<dbReference type="CDD" id="cd08432">
    <property type="entry name" value="PBP2_GcdR_TrpI_HvrB_AmpR_like"/>
    <property type="match status" value="1"/>
</dbReference>
<dbReference type="InterPro" id="IPR000847">
    <property type="entry name" value="LysR_HTH_N"/>
</dbReference>
<dbReference type="Gene3D" id="3.40.190.10">
    <property type="entry name" value="Periplasmic binding protein-like II"/>
    <property type="match status" value="2"/>
</dbReference>
<keyword evidence="4" id="KW-0804">Transcription</keyword>
<dbReference type="Pfam" id="PF00126">
    <property type="entry name" value="HTH_1"/>
    <property type="match status" value="1"/>
</dbReference>
<dbReference type="SUPFAM" id="SSF46785">
    <property type="entry name" value="Winged helix' DNA-binding domain"/>
    <property type="match status" value="1"/>
</dbReference>
<dbReference type="InterPro" id="IPR036388">
    <property type="entry name" value="WH-like_DNA-bd_sf"/>
</dbReference>
<dbReference type="PRINTS" id="PR00039">
    <property type="entry name" value="HTHLYSR"/>
</dbReference>
<reference evidence="6 7" key="1">
    <citation type="submission" date="2020-02" db="EMBL/GenBank/DDBJ databases">
        <title>Genome sequence of strain CCNWXJ40-4.</title>
        <authorList>
            <person name="Gao J."/>
            <person name="Sun J."/>
        </authorList>
    </citation>
    <scope>NUCLEOTIDE SEQUENCE [LARGE SCALE GENOMIC DNA]</scope>
    <source>
        <strain evidence="6 7">CCNWXJ 40-4</strain>
    </source>
</reference>
<dbReference type="GO" id="GO:0043565">
    <property type="term" value="F:sequence-specific DNA binding"/>
    <property type="evidence" value="ECO:0007669"/>
    <property type="project" value="TreeGrafter"/>
</dbReference>
<dbReference type="Pfam" id="PF03466">
    <property type="entry name" value="LysR_substrate"/>
    <property type="match status" value="1"/>
</dbReference>
<keyword evidence="2" id="KW-0805">Transcription regulation</keyword>
<dbReference type="AlphaFoldDB" id="A0A6G4WBG4"/>
<evidence type="ECO:0000313" key="6">
    <source>
        <dbReference type="EMBL" id="NGO51467.1"/>
    </source>
</evidence>